<evidence type="ECO:0000256" key="1">
    <source>
        <dbReference type="ARBA" id="ARBA00009156"/>
    </source>
</evidence>
<dbReference type="RefSeq" id="WP_169662426.1">
    <property type="nucleotide sequence ID" value="NZ_CP076133.1"/>
</dbReference>
<keyword evidence="7" id="KW-1185">Reference proteome</keyword>
<dbReference type="InterPro" id="IPR050406">
    <property type="entry name" value="FGGY_Carb_Kinase"/>
</dbReference>
<gene>
    <name evidence="6" type="ORF">KMW28_20845</name>
</gene>
<feature type="domain" description="Carbohydrate kinase FGGY C-terminal" evidence="5">
    <location>
        <begin position="247"/>
        <end position="438"/>
    </location>
</feature>
<dbReference type="Pfam" id="PF21546">
    <property type="entry name" value="FGGY_C_2"/>
    <property type="match status" value="1"/>
</dbReference>
<dbReference type="Proteomes" id="UP000678679">
    <property type="component" value="Chromosome 2"/>
</dbReference>
<dbReference type="PANTHER" id="PTHR43095">
    <property type="entry name" value="SUGAR KINASE"/>
    <property type="match status" value="1"/>
</dbReference>
<evidence type="ECO:0000259" key="5">
    <source>
        <dbReference type="Pfam" id="PF21546"/>
    </source>
</evidence>
<dbReference type="Pfam" id="PF00370">
    <property type="entry name" value="FGGY_N"/>
    <property type="match status" value="1"/>
</dbReference>
<sequence length="475" mass="54948">MLQEAIAVFDIGKTNKKLLIYNQQFQVIDHKEIKLKEKTDEDGSPCEDIDLLVIWMVSSFSEKLQSSKYRIVALNFSCYGASMVHLDQQGNRIGSFYNYLKQTSENFYQTLYQKYGGTDLFSEQTASPILQFLNSGLQLYWMKHHRQNHWEEVAQSLHFPQYLFYKFTGLQATDITSIGCHTALWDFKKDDYHQWVSDEELSFPKIVNNRFIGSIKKEITHQEVNVGIGIHDSTASIQPYQKISDGAPFLLISTGTWAINMNPNFNGDLSLSQLQNDCLLNINTDRNKILSSRYMLGRVHDVYCDCLRTSFDLEESFYRFIRFNQEHYQKAWEEINHGNYIIQNLNAYTEEEAKCNWPEGESIEYLYHQLMLELTLKEIDQVKEIMEEGQTYKKIYISGGFVKNEIFTKTIATVFKEIEVSTLSLDNTSALGAALMVVPSHWEQTIQCDEFKIAPLTNLELDVPVLVDRAGISIS</sequence>
<dbReference type="AlphaFoldDB" id="A0AAX1NBC7"/>
<keyword evidence="3" id="KW-0418">Kinase</keyword>
<dbReference type="InterPro" id="IPR043129">
    <property type="entry name" value="ATPase_NBD"/>
</dbReference>
<evidence type="ECO:0000259" key="4">
    <source>
        <dbReference type="Pfam" id="PF00370"/>
    </source>
</evidence>
<organism evidence="6 7">
    <name type="scientific">Flammeovirga yaeyamensis</name>
    <dbReference type="NCBI Taxonomy" id="367791"/>
    <lineage>
        <taxon>Bacteria</taxon>
        <taxon>Pseudomonadati</taxon>
        <taxon>Bacteroidota</taxon>
        <taxon>Cytophagia</taxon>
        <taxon>Cytophagales</taxon>
        <taxon>Flammeovirgaceae</taxon>
        <taxon>Flammeovirga</taxon>
    </lineage>
</organism>
<evidence type="ECO:0000256" key="3">
    <source>
        <dbReference type="ARBA" id="ARBA00022777"/>
    </source>
</evidence>
<comment type="similarity">
    <text evidence="1">Belongs to the FGGY kinase family.</text>
</comment>
<dbReference type="PANTHER" id="PTHR43095:SF2">
    <property type="entry name" value="GLUCONOKINASE"/>
    <property type="match status" value="1"/>
</dbReference>
<dbReference type="InterPro" id="IPR018484">
    <property type="entry name" value="FGGY_N"/>
</dbReference>
<dbReference type="InterPro" id="IPR049382">
    <property type="entry name" value="FGGY_C_2"/>
</dbReference>
<protein>
    <recommendedName>
        <fullName evidence="8">Carbohydrate kinase</fullName>
    </recommendedName>
</protein>
<evidence type="ECO:0000313" key="6">
    <source>
        <dbReference type="EMBL" id="QWG04875.1"/>
    </source>
</evidence>
<dbReference type="EMBL" id="CP076133">
    <property type="protein sequence ID" value="QWG04875.1"/>
    <property type="molecule type" value="Genomic_DNA"/>
</dbReference>
<keyword evidence="2" id="KW-0808">Transferase</keyword>
<dbReference type="Gene3D" id="3.30.420.40">
    <property type="match status" value="2"/>
</dbReference>
<feature type="domain" description="Carbohydrate kinase FGGY N-terminal" evidence="4">
    <location>
        <begin position="7"/>
        <end position="223"/>
    </location>
</feature>
<reference evidence="6 7" key="1">
    <citation type="submission" date="2021-05" db="EMBL/GenBank/DDBJ databases">
        <title>Comparative genomic studies on the polysaccharide-degrading batcterial strains of the Flammeovirga genus.</title>
        <authorList>
            <person name="Zewei F."/>
            <person name="Zheng Z."/>
            <person name="Yu L."/>
            <person name="Ruyue G."/>
            <person name="Yanhong M."/>
            <person name="Yuanyuan C."/>
            <person name="Jingyan G."/>
            <person name="Wenjun H."/>
        </authorList>
    </citation>
    <scope>NUCLEOTIDE SEQUENCE [LARGE SCALE GENOMIC DNA]</scope>
    <source>
        <strain evidence="6 7">NBRC:100898</strain>
    </source>
</reference>
<proteinExistence type="inferred from homology"/>
<accession>A0AAX1NBC7</accession>
<dbReference type="KEGG" id="fya:KMW28_20845"/>
<dbReference type="GO" id="GO:0016301">
    <property type="term" value="F:kinase activity"/>
    <property type="evidence" value="ECO:0007669"/>
    <property type="project" value="UniProtKB-KW"/>
</dbReference>
<evidence type="ECO:0008006" key="8">
    <source>
        <dbReference type="Google" id="ProtNLM"/>
    </source>
</evidence>
<evidence type="ECO:0000313" key="7">
    <source>
        <dbReference type="Proteomes" id="UP000678679"/>
    </source>
</evidence>
<evidence type="ECO:0000256" key="2">
    <source>
        <dbReference type="ARBA" id="ARBA00022679"/>
    </source>
</evidence>
<name>A0AAX1NBC7_9BACT</name>
<dbReference type="SUPFAM" id="SSF53067">
    <property type="entry name" value="Actin-like ATPase domain"/>
    <property type="match status" value="2"/>
</dbReference>
<dbReference type="GO" id="GO:0005975">
    <property type="term" value="P:carbohydrate metabolic process"/>
    <property type="evidence" value="ECO:0007669"/>
    <property type="project" value="InterPro"/>
</dbReference>